<evidence type="ECO:0000256" key="4">
    <source>
        <dbReference type="ARBA" id="ARBA00022692"/>
    </source>
</evidence>
<dbReference type="PANTHER" id="PTHR24365:SF541">
    <property type="entry name" value="PROTEIN TOLL-RELATED"/>
    <property type="match status" value="1"/>
</dbReference>
<dbReference type="PRINTS" id="PR01537">
    <property type="entry name" value="INTRLKN1R1F"/>
</dbReference>
<accession>A0AAV4BN46</accession>
<dbReference type="PANTHER" id="PTHR24365">
    <property type="entry name" value="TOLL-LIKE RECEPTOR"/>
    <property type="match status" value="1"/>
</dbReference>
<evidence type="ECO:0000256" key="1">
    <source>
        <dbReference type="ARBA" id="ARBA00004167"/>
    </source>
</evidence>
<keyword evidence="8 12" id="KW-0472">Membrane</keyword>
<keyword evidence="7 12" id="KW-1133">Transmembrane helix</keyword>
<dbReference type="Pfam" id="PF00560">
    <property type="entry name" value="LRR_1"/>
    <property type="match status" value="1"/>
</dbReference>
<keyword evidence="4 12" id="KW-0812">Transmembrane</keyword>
<dbReference type="EMBL" id="BLXT01005208">
    <property type="protein sequence ID" value="GFO20855.1"/>
    <property type="molecule type" value="Genomic_DNA"/>
</dbReference>
<comment type="caution">
    <text evidence="14">The sequence shown here is derived from an EMBL/GenBank/DDBJ whole genome shotgun (WGS) entry which is preliminary data.</text>
</comment>
<keyword evidence="9 14" id="KW-0675">Receptor</keyword>
<feature type="region of interest" description="Disordered" evidence="11">
    <location>
        <begin position="58"/>
        <end position="86"/>
    </location>
</feature>
<reference evidence="14 15" key="1">
    <citation type="journal article" date="2021" name="Elife">
        <title>Chloroplast acquisition without the gene transfer in kleptoplastic sea slugs, Plakobranchus ocellatus.</title>
        <authorList>
            <person name="Maeda T."/>
            <person name="Takahashi S."/>
            <person name="Yoshida T."/>
            <person name="Shimamura S."/>
            <person name="Takaki Y."/>
            <person name="Nagai Y."/>
            <person name="Toyoda A."/>
            <person name="Suzuki Y."/>
            <person name="Arimoto A."/>
            <person name="Ishii H."/>
            <person name="Satoh N."/>
            <person name="Nishiyama T."/>
            <person name="Hasebe M."/>
            <person name="Maruyama T."/>
            <person name="Minagawa J."/>
            <person name="Obokata J."/>
            <person name="Shigenobu S."/>
        </authorList>
    </citation>
    <scope>NUCLEOTIDE SEQUENCE [LARGE SCALE GENOMIC DNA]</scope>
</reference>
<dbReference type="InterPro" id="IPR003591">
    <property type="entry name" value="Leu-rich_rpt_typical-subtyp"/>
</dbReference>
<evidence type="ECO:0000256" key="5">
    <source>
        <dbReference type="ARBA" id="ARBA00022729"/>
    </source>
</evidence>
<evidence type="ECO:0000256" key="2">
    <source>
        <dbReference type="ARBA" id="ARBA00009634"/>
    </source>
</evidence>
<dbReference type="SMART" id="SM00369">
    <property type="entry name" value="LRR_TYP"/>
    <property type="match status" value="7"/>
</dbReference>
<feature type="compositionally biased region" description="Polar residues" evidence="11">
    <location>
        <begin position="73"/>
        <end position="86"/>
    </location>
</feature>
<dbReference type="GO" id="GO:0002224">
    <property type="term" value="P:toll-like receptor signaling pathway"/>
    <property type="evidence" value="ECO:0007669"/>
    <property type="project" value="TreeGrafter"/>
</dbReference>
<dbReference type="Pfam" id="PF13855">
    <property type="entry name" value="LRR_8"/>
    <property type="match status" value="1"/>
</dbReference>
<comment type="subcellular location">
    <subcellularLocation>
        <location evidence="1">Membrane</location>
        <topology evidence="1">Single-pass membrane protein</topology>
    </subcellularLocation>
</comment>
<evidence type="ECO:0000256" key="3">
    <source>
        <dbReference type="ARBA" id="ARBA00022614"/>
    </source>
</evidence>
<evidence type="ECO:0000313" key="14">
    <source>
        <dbReference type="EMBL" id="GFO20855.1"/>
    </source>
</evidence>
<keyword evidence="15" id="KW-1185">Reference proteome</keyword>
<evidence type="ECO:0000313" key="15">
    <source>
        <dbReference type="Proteomes" id="UP000735302"/>
    </source>
</evidence>
<dbReference type="PROSITE" id="PS51450">
    <property type="entry name" value="LRR"/>
    <property type="match status" value="3"/>
</dbReference>
<dbReference type="SUPFAM" id="SSF52200">
    <property type="entry name" value="Toll/Interleukin receptor TIR domain"/>
    <property type="match status" value="1"/>
</dbReference>
<keyword evidence="3" id="KW-0433">Leucine-rich repeat</keyword>
<keyword evidence="5" id="KW-0732">Signal</keyword>
<dbReference type="InterPro" id="IPR032675">
    <property type="entry name" value="LRR_dom_sf"/>
</dbReference>
<dbReference type="SMART" id="SM00365">
    <property type="entry name" value="LRR_SD22"/>
    <property type="match status" value="5"/>
</dbReference>
<evidence type="ECO:0000256" key="10">
    <source>
        <dbReference type="ARBA" id="ARBA00023180"/>
    </source>
</evidence>
<dbReference type="PROSITE" id="PS00028">
    <property type="entry name" value="ZINC_FINGER_C2H2_1"/>
    <property type="match status" value="1"/>
</dbReference>
<proteinExistence type="inferred from homology"/>
<keyword evidence="10" id="KW-0325">Glycoprotein</keyword>
<dbReference type="GO" id="GO:0038023">
    <property type="term" value="F:signaling receptor activity"/>
    <property type="evidence" value="ECO:0007669"/>
    <property type="project" value="TreeGrafter"/>
</dbReference>
<organism evidence="14 15">
    <name type="scientific">Plakobranchus ocellatus</name>
    <dbReference type="NCBI Taxonomy" id="259542"/>
    <lineage>
        <taxon>Eukaryota</taxon>
        <taxon>Metazoa</taxon>
        <taxon>Spiralia</taxon>
        <taxon>Lophotrochozoa</taxon>
        <taxon>Mollusca</taxon>
        <taxon>Gastropoda</taxon>
        <taxon>Heterobranchia</taxon>
        <taxon>Euthyneura</taxon>
        <taxon>Panpulmonata</taxon>
        <taxon>Sacoglossa</taxon>
        <taxon>Placobranchoidea</taxon>
        <taxon>Plakobranchidae</taxon>
        <taxon>Plakobranchus</taxon>
    </lineage>
</organism>
<dbReference type="AlphaFoldDB" id="A0AAV4BN46"/>
<evidence type="ECO:0000256" key="9">
    <source>
        <dbReference type="ARBA" id="ARBA00023170"/>
    </source>
</evidence>
<evidence type="ECO:0000259" key="13">
    <source>
        <dbReference type="PROSITE" id="PS50104"/>
    </source>
</evidence>
<feature type="transmembrane region" description="Helical" evidence="12">
    <location>
        <begin position="922"/>
        <end position="946"/>
    </location>
</feature>
<feature type="domain" description="TIR" evidence="13">
    <location>
        <begin position="975"/>
        <end position="1106"/>
    </location>
</feature>
<evidence type="ECO:0000256" key="11">
    <source>
        <dbReference type="SAM" id="MobiDB-lite"/>
    </source>
</evidence>
<dbReference type="PROSITE" id="PS50104">
    <property type="entry name" value="TIR"/>
    <property type="match status" value="1"/>
</dbReference>
<evidence type="ECO:0000256" key="12">
    <source>
        <dbReference type="SAM" id="Phobius"/>
    </source>
</evidence>
<comment type="similarity">
    <text evidence="2">Belongs to the Toll-like receptor family.</text>
</comment>
<dbReference type="SUPFAM" id="SSF52058">
    <property type="entry name" value="L domain-like"/>
    <property type="match status" value="2"/>
</dbReference>
<dbReference type="InterPro" id="IPR035897">
    <property type="entry name" value="Toll_tir_struct_dom_sf"/>
</dbReference>
<dbReference type="InterPro" id="IPR013087">
    <property type="entry name" value="Znf_C2H2_type"/>
</dbReference>
<sequence length="1157" mass="131759">MWIYQYYNRQSKFYQVKHHLCFSSELPLTMEVTRKLFLLIFLTHIALSLHPGLLSSNVKGERESTRQNGDFGDNQNGEIYRNQPNSPKAYEFMSQNGKGIKELGMLNKDKGMLSNTGEKGLLSILPSGKEGATFSDLKTNDAKISHRGKVKTPIIDRHYHVCESGGRDGVSETGIYIHLGMSSSKKNNFKCPPCLCTVTHADHIQAHCMGKHLKSIPSTLPKNITYLDMSRNPISHLNISEISEYTDLLSFELTGELELVHVSNDSVPQAGSNLQQLDLSGNKISEIEDNSFQFLFSLVHLNLAKNSLQRVNNLTFQSLVNLRTLDLSQNAIFQIDVGAFDCLTKLKTLNLSHNTRFSYSNHHMPPRLFMPLQELRFLYIQGSSNGFKQYPNAALATLKNLQKLVIDGLHSPASFGPELRSHRNFRALELGTHGGKCYLVNITETIFENIPYLNYLALEKCHLKEVDTNFYKKIPHLSTLRIDNGGETYTLFQAFEDLKGLQNSSLKSLSFNYLYQTSHPCVVLKAEQARYLQNIALEELDLSFNYITFLQRDFNEKLPRSLKRLLLRNNAFGTKYTLLNGLFFLTELIELDVSYQNIDTRPHKFSAKTQESSDSCQCCVNNQNFKELQKYHTVHIDDPKISSLAVRPHGNANVTYSTTNNSANEQFLTQKAHFTLPPKLRIIRATRYTDFGLDLFAIKIKTKHSLQEIDLSNSFMAKWGYGQILNTIVKADLSQNYCKYINSHFFHFNNSLRSLNLSNNFLGPSFAQDENGTIFHELKLVYSLDISTNLIYHLSEKFLTGLVQLVYIHLSDNKLQALNISFATNRHIRFINATKNSISWIGRQTRANLDDIARTHPVALDLTYNPLPCTCEGLEILKWLSSTKVSILNKDFLKCSTQAAHAEDIGNLELRISKLQRQCMSVTLLVVLSSVAAAVLITFLGLSLIYRYRWRLLYLRNVALTRLLGNHEAKEPCDFAYDAFIVHTETAHNFVLGDLRQELKSQRGHKLCIPEVDFMPGSLLVTDILAAVTNSMTTVVICTPDIMQDTWAEYSVKMALNVEHFRKRKALFLILIDQETLQESHGQDQHRNQREEDPLLDHNSALGKDLLLIKQRGDFIEYPLPRGHGVTEAVRKNFWDRMSEKLGHTCNVNQPAYVDNQ</sequence>
<dbReference type="InterPro" id="IPR000157">
    <property type="entry name" value="TIR_dom"/>
</dbReference>
<gene>
    <name evidence="14" type="ORF">PoB_004736000</name>
</gene>
<evidence type="ECO:0000256" key="8">
    <source>
        <dbReference type="ARBA" id="ARBA00023136"/>
    </source>
</evidence>
<dbReference type="Gene3D" id="3.40.50.10140">
    <property type="entry name" value="Toll/interleukin-1 receptor homology (TIR) domain"/>
    <property type="match status" value="1"/>
</dbReference>
<evidence type="ECO:0000256" key="6">
    <source>
        <dbReference type="ARBA" id="ARBA00022737"/>
    </source>
</evidence>
<dbReference type="Proteomes" id="UP000735302">
    <property type="component" value="Unassembled WGS sequence"/>
</dbReference>
<evidence type="ECO:0000256" key="7">
    <source>
        <dbReference type="ARBA" id="ARBA00022989"/>
    </source>
</evidence>
<dbReference type="InterPro" id="IPR001611">
    <property type="entry name" value="Leu-rich_rpt"/>
</dbReference>
<protein>
    <submittedName>
        <fullName evidence="14">Toll-like receptor m</fullName>
    </submittedName>
</protein>
<keyword evidence="6" id="KW-0677">Repeat</keyword>
<name>A0AAV4BN46_9GAST</name>
<dbReference type="GO" id="GO:0005886">
    <property type="term" value="C:plasma membrane"/>
    <property type="evidence" value="ECO:0007669"/>
    <property type="project" value="TreeGrafter"/>
</dbReference>
<dbReference type="Gene3D" id="3.80.10.10">
    <property type="entry name" value="Ribonuclease Inhibitor"/>
    <property type="match status" value="3"/>
</dbReference>
<dbReference type="Pfam" id="PF01582">
    <property type="entry name" value="TIR"/>
    <property type="match status" value="1"/>
</dbReference>